<feature type="non-terminal residue" evidence="5">
    <location>
        <position position="1"/>
    </location>
</feature>
<feature type="non-terminal residue" evidence="5">
    <location>
        <position position="271"/>
    </location>
</feature>
<comment type="caution">
    <text evidence="5">The sequence shown here is derived from an EMBL/GenBank/DDBJ whole genome shotgun (WGS) entry which is preliminary data.</text>
</comment>
<dbReference type="PANTHER" id="PTHR43334">
    <property type="entry name" value="ACETATE--COA LIGASE [ADP-FORMING]"/>
    <property type="match status" value="1"/>
</dbReference>
<dbReference type="EMBL" id="BART01028791">
    <property type="protein sequence ID" value="GAG93322.1"/>
    <property type="molecule type" value="Genomic_DNA"/>
</dbReference>
<sequence length="271" mass="29040">ACDLNAIDFLGYLKQDPETRIIALYLEGITDGRRLYQLLAEISPIKPVVLLKGGRTEVGREMAMSHTGSLAGSAAVWKAAMKQAGVIEVSTLEEMADTLMALQELPPIAGNRIAIVSQLGGGAGGAGVLAADVCTSLGLELPPFTREIKDKLKSIINAPGSILRNPLDLSLVGRQPALLRKVLELLAGLADIDLIMLNERPTFLLALVSKAELQAINDVLVDFQHSDEKPLVVISPPGGMHEKERVKVERRLSQAGIPVYPSFERAAKAIV</sequence>
<dbReference type="Pfam" id="PF13607">
    <property type="entry name" value="Succ_CoA_lig"/>
    <property type="match status" value="1"/>
</dbReference>
<dbReference type="SUPFAM" id="SSF52210">
    <property type="entry name" value="Succinyl-CoA synthetase domains"/>
    <property type="match status" value="2"/>
</dbReference>
<keyword evidence="1" id="KW-0436">Ligase</keyword>
<evidence type="ECO:0000313" key="5">
    <source>
        <dbReference type="EMBL" id="GAG93322.1"/>
    </source>
</evidence>
<dbReference type="Gene3D" id="3.40.50.261">
    <property type="entry name" value="Succinyl-CoA synthetase domains"/>
    <property type="match status" value="2"/>
</dbReference>
<dbReference type="InterPro" id="IPR032875">
    <property type="entry name" value="Succ_CoA_lig_flav_dom"/>
</dbReference>
<reference evidence="5" key="1">
    <citation type="journal article" date="2014" name="Front. Microbiol.">
        <title>High frequency of phylogenetically diverse reductive dehalogenase-homologous genes in deep subseafloor sedimentary metagenomes.</title>
        <authorList>
            <person name="Kawai M."/>
            <person name="Futagami T."/>
            <person name="Toyoda A."/>
            <person name="Takaki Y."/>
            <person name="Nishi S."/>
            <person name="Hori S."/>
            <person name="Arai W."/>
            <person name="Tsubouchi T."/>
            <person name="Morono Y."/>
            <person name="Uchiyama I."/>
            <person name="Ito T."/>
            <person name="Fujiyama A."/>
            <person name="Inagaki F."/>
            <person name="Takami H."/>
        </authorList>
    </citation>
    <scope>NUCLEOTIDE SEQUENCE</scope>
    <source>
        <strain evidence="5">Expedition CK06-06</strain>
    </source>
</reference>
<gene>
    <name evidence="5" type="ORF">S01H4_50673</name>
</gene>
<name>X1CJU3_9ZZZZ</name>
<evidence type="ECO:0000256" key="1">
    <source>
        <dbReference type="ARBA" id="ARBA00022598"/>
    </source>
</evidence>
<evidence type="ECO:0000256" key="3">
    <source>
        <dbReference type="ARBA" id="ARBA00022840"/>
    </source>
</evidence>
<feature type="domain" description="Succinyl-CoA synthetase-like flavodoxin" evidence="4">
    <location>
        <begin position="2"/>
        <end position="102"/>
    </location>
</feature>
<dbReference type="AlphaFoldDB" id="X1CJU3"/>
<evidence type="ECO:0000259" key="4">
    <source>
        <dbReference type="Pfam" id="PF13607"/>
    </source>
</evidence>
<proteinExistence type="predicted"/>
<organism evidence="5">
    <name type="scientific">marine sediment metagenome</name>
    <dbReference type="NCBI Taxonomy" id="412755"/>
    <lineage>
        <taxon>unclassified sequences</taxon>
        <taxon>metagenomes</taxon>
        <taxon>ecological metagenomes</taxon>
    </lineage>
</organism>
<protein>
    <recommendedName>
        <fullName evidence="4">Succinyl-CoA synthetase-like flavodoxin domain-containing protein</fullName>
    </recommendedName>
</protein>
<accession>X1CJU3</accession>
<keyword evidence="3" id="KW-0067">ATP-binding</keyword>
<dbReference type="InterPro" id="IPR051538">
    <property type="entry name" value="Acyl-CoA_Synth/Transferase"/>
</dbReference>
<dbReference type="GO" id="GO:0005524">
    <property type="term" value="F:ATP binding"/>
    <property type="evidence" value="ECO:0007669"/>
    <property type="project" value="UniProtKB-KW"/>
</dbReference>
<dbReference type="InterPro" id="IPR016102">
    <property type="entry name" value="Succinyl-CoA_synth-like"/>
</dbReference>
<dbReference type="GO" id="GO:0016874">
    <property type="term" value="F:ligase activity"/>
    <property type="evidence" value="ECO:0007669"/>
    <property type="project" value="UniProtKB-KW"/>
</dbReference>
<keyword evidence="2" id="KW-0547">Nucleotide-binding</keyword>
<evidence type="ECO:0000256" key="2">
    <source>
        <dbReference type="ARBA" id="ARBA00022741"/>
    </source>
</evidence>
<dbReference type="PANTHER" id="PTHR43334:SF2">
    <property type="entry name" value="ACETATE--COA LIGASE [ADP-FORMING]"/>
    <property type="match status" value="1"/>
</dbReference>